<organism evidence="1 2">
    <name type="scientific">Bartonella kosoyi</name>
    <dbReference type="NCBI Taxonomy" id="2133959"/>
    <lineage>
        <taxon>Bacteria</taxon>
        <taxon>Pseudomonadati</taxon>
        <taxon>Pseudomonadota</taxon>
        <taxon>Alphaproteobacteria</taxon>
        <taxon>Hyphomicrobiales</taxon>
        <taxon>Bartonellaceae</taxon>
        <taxon>Bartonella</taxon>
    </lineage>
</organism>
<evidence type="ECO:0000313" key="2">
    <source>
        <dbReference type="Proteomes" id="UP000321940"/>
    </source>
</evidence>
<name>A0A5B9CXV9_9HYPH</name>
<dbReference type="Proteomes" id="UP000321940">
    <property type="component" value="Chromosome"/>
</dbReference>
<gene>
    <name evidence="1" type="ORF">D1093_04545</name>
</gene>
<reference evidence="1 2" key="1">
    <citation type="journal article" date="2020" name="Int. J. Syst. Evol. Microbiol.">
        <title>Bartonella kosoyi sp. nov. and Bartonella krasnovii sp. nov., two novel species closely related to the zoonotic Bartonella elizabethae, isolated from black rats and wild desert rodent-fleas.</title>
        <authorList>
            <person name="Gutierrez R."/>
            <person name="Shalit T."/>
            <person name="Markus B."/>
            <person name="Yuan C."/>
            <person name="Nachum-Biala Y."/>
            <person name="Elad D."/>
            <person name="Harrus S."/>
        </authorList>
    </citation>
    <scope>NUCLEOTIDE SEQUENCE [LARGE SCALE GENOMIC DNA]</scope>
    <source>
        <strain evidence="1 2">Tel Aviv</strain>
    </source>
</reference>
<proteinExistence type="predicted"/>
<sequence>MGSSSSHSSGSYDYCSADNFSSKYNSGSAFGNKYGGQVGLASGLVAGAWVTRNPVTAMAIASFGQSVGNQFGNTIGGYTGYGVAAVQCGTQFFGQSIANSGGLYGVGILTGF</sequence>
<accession>A0A5B9CXV9</accession>
<evidence type="ECO:0000313" key="1">
    <source>
        <dbReference type="EMBL" id="QEE08910.1"/>
    </source>
</evidence>
<dbReference type="KEGG" id="bky:D1093_04545"/>
<dbReference type="RefSeq" id="WP_120100928.1">
    <property type="nucleotide sequence ID" value="NZ_CP031843.2"/>
</dbReference>
<keyword evidence="2" id="KW-1185">Reference proteome</keyword>
<protein>
    <submittedName>
        <fullName evidence="1">Uncharacterized protein</fullName>
    </submittedName>
</protein>
<dbReference type="AlphaFoldDB" id="A0A5B9CXV9"/>
<dbReference type="EMBL" id="CP031843">
    <property type="protein sequence ID" value="QEE08910.1"/>
    <property type="molecule type" value="Genomic_DNA"/>
</dbReference>